<accession>A0ABW4GY95</accession>
<comment type="caution">
    <text evidence="2">The sequence shown here is derived from an EMBL/GenBank/DDBJ whole genome shotgun (WGS) entry which is preliminary data.</text>
</comment>
<evidence type="ECO:0000259" key="1">
    <source>
        <dbReference type="Pfam" id="PF00690"/>
    </source>
</evidence>
<gene>
    <name evidence="2" type="ORF">ACFSJ0_54850</name>
    <name evidence="3" type="ORF">ACFSJ0_64145</name>
</gene>
<feature type="domain" description="Cation-transporting P-type ATPase N-terminal" evidence="1">
    <location>
        <begin position="6"/>
        <end position="41"/>
    </location>
</feature>
<name>A0ABW4GY95_9ACTN</name>
<dbReference type="Proteomes" id="UP001597097">
    <property type="component" value="Unassembled WGS sequence"/>
</dbReference>
<dbReference type="Pfam" id="PF00690">
    <property type="entry name" value="Cation_ATPase_N"/>
    <property type="match status" value="1"/>
</dbReference>
<organism evidence="2 4">
    <name type="scientific">Nonomuraea guangzhouensis</name>
    <dbReference type="NCBI Taxonomy" id="1291555"/>
    <lineage>
        <taxon>Bacteria</taxon>
        <taxon>Bacillati</taxon>
        <taxon>Actinomycetota</taxon>
        <taxon>Actinomycetes</taxon>
        <taxon>Streptosporangiales</taxon>
        <taxon>Streptosporangiaceae</taxon>
        <taxon>Nonomuraea</taxon>
    </lineage>
</organism>
<feature type="non-terminal residue" evidence="2">
    <location>
        <position position="41"/>
    </location>
</feature>
<evidence type="ECO:0000313" key="3">
    <source>
        <dbReference type="EMBL" id="MFD1548028.1"/>
    </source>
</evidence>
<dbReference type="EMBL" id="JBHUCM010000096">
    <property type="protein sequence ID" value="MFD1548028.1"/>
    <property type="molecule type" value="Genomic_DNA"/>
</dbReference>
<sequence>MVIPAPSGLSSAEAAVRLERDGANLLPRKPPVPLWRRVLTQ</sequence>
<dbReference type="EMBL" id="JBHUCM010000062">
    <property type="protein sequence ID" value="MFD1546202.1"/>
    <property type="molecule type" value="Genomic_DNA"/>
</dbReference>
<evidence type="ECO:0000313" key="2">
    <source>
        <dbReference type="EMBL" id="MFD1546202.1"/>
    </source>
</evidence>
<dbReference type="InterPro" id="IPR023298">
    <property type="entry name" value="ATPase_P-typ_TM_dom_sf"/>
</dbReference>
<dbReference type="SUPFAM" id="SSF81665">
    <property type="entry name" value="Calcium ATPase, transmembrane domain M"/>
    <property type="match status" value="1"/>
</dbReference>
<dbReference type="InterPro" id="IPR004014">
    <property type="entry name" value="ATPase_P-typ_cation-transptr_N"/>
</dbReference>
<protein>
    <submittedName>
        <fullName evidence="2">Cation-transporting P-type ATPase</fullName>
    </submittedName>
</protein>
<dbReference type="RefSeq" id="WP_378625891.1">
    <property type="nucleotide sequence ID" value="NZ_JBHUCM010000062.1"/>
</dbReference>
<evidence type="ECO:0000313" key="4">
    <source>
        <dbReference type="Proteomes" id="UP001597097"/>
    </source>
</evidence>
<reference evidence="2" key="3">
    <citation type="submission" date="2024-09" db="EMBL/GenBank/DDBJ databases">
        <authorList>
            <person name="Sun Q."/>
            <person name="Mori K."/>
        </authorList>
    </citation>
    <scope>NUCLEOTIDE SEQUENCE</scope>
    <source>
        <strain evidence="2">CGMCC 4.7101</strain>
    </source>
</reference>
<reference evidence="2" key="1">
    <citation type="journal article" date="2014" name="Int. J. Syst. Evol. Microbiol.">
        <title>Complete genome of a new Firmicutes species belonging to the dominant human colonic microbiota ('Ruminococcus bicirculans') reveals two chromosomes and a selective capacity to utilize plant glucans.</title>
        <authorList>
            <consortium name="NISC Comparative Sequencing Program"/>
            <person name="Wegmann U."/>
            <person name="Louis P."/>
            <person name="Goesmann A."/>
            <person name="Henrissat B."/>
            <person name="Duncan S.H."/>
            <person name="Flint H.J."/>
        </authorList>
    </citation>
    <scope>NUCLEOTIDE SEQUENCE</scope>
    <source>
        <strain evidence="2">CGMCC 4.7101</strain>
    </source>
</reference>
<proteinExistence type="predicted"/>
<reference evidence="4" key="2">
    <citation type="journal article" date="2019" name="Int. J. Syst. Evol. Microbiol.">
        <title>The Global Catalogue of Microorganisms (GCM) 10K type strain sequencing project: providing services to taxonomists for standard genome sequencing and annotation.</title>
        <authorList>
            <consortium name="The Broad Institute Genomics Platform"/>
            <consortium name="The Broad Institute Genome Sequencing Center for Infectious Disease"/>
            <person name="Wu L."/>
            <person name="Ma J."/>
        </authorList>
    </citation>
    <scope>NUCLEOTIDE SEQUENCE [LARGE SCALE GENOMIC DNA]</scope>
    <source>
        <strain evidence="4">CGMCC 1.15399</strain>
    </source>
</reference>
<keyword evidence="4" id="KW-1185">Reference proteome</keyword>